<keyword evidence="2" id="KW-0812">Transmembrane</keyword>
<feature type="compositionally biased region" description="Low complexity" evidence="1">
    <location>
        <begin position="112"/>
        <end position="138"/>
    </location>
</feature>
<dbReference type="OrthoDB" id="166112at2"/>
<dbReference type="STRING" id="479434.Sthe_0624"/>
<organism evidence="3 4">
    <name type="scientific">Sphaerobacter thermophilus (strain ATCC 49802 / DSM 20745 / KCCM 41009 / NCIMB 13125 / S 6022)</name>
    <dbReference type="NCBI Taxonomy" id="479434"/>
    <lineage>
        <taxon>Bacteria</taxon>
        <taxon>Pseudomonadati</taxon>
        <taxon>Thermomicrobiota</taxon>
        <taxon>Thermomicrobia</taxon>
        <taxon>Sphaerobacterales</taxon>
        <taxon>Sphaerobacterineae</taxon>
        <taxon>Sphaerobacteraceae</taxon>
        <taxon>Sphaerobacter</taxon>
    </lineage>
</organism>
<dbReference type="KEGG" id="sti:Sthe_0624"/>
<dbReference type="HOGENOM" id="CLU_1377366_0_0_0"/>
<evidence type="ECO:0000256" key="2">
    <source>
        <dbReference type="SAM" id="Phobius"/>
    </source>
</evidence>
<reference evidence="4" key="1">
    <citation type="submission" date="2009-11" db="EMBL/GenBank/DDBJ databases">
        <title>The complete chromosome 1 of Sphaerobacter thermophilus DSM 20745.</title>
        <authorList>
            <person name="Lucas S."/>
            <person name="Copeland A."/>
            <person name="Lapidus A."/>
            <person name="Glavina del Rio T."/>
            <person name="Dalin E."/>
            <person name="Tice H."/>
            <person name="Bruce D."/>
            <person name="Goodwin L."/>
            <person name="Pitluck S."/>
            <person name="Kyrpides N."/>
            <person name="Mavromatis K."/>
            <person name="Ivanova N."/>
            <person name="Mikhailova N."/>
            <person name="LaButti K.M."/>
            <person name="Clum A."/>
            <person name="Sun H.I."/>
            <person name="Brettin T."/>
            <person name="Detter J.C."/>
            <person name="Han C."/>
            <person name="Larimer F."/>
            <person name="Land M."/>
            <person name="Hauser L."/>
            <person name="Markowitz V."/>
            <person name="Cheng J.F."/>
            <person name="Hugenholtz P."/>
            <person name="Woyke T."/>
            <person name="Wu D."/>
            <person name="Steenblock K."/>
            <person name="Schneider S."/>
            <person name="Pukall R."/>
            <person name="Goeker M."/>
            <person name="Klenk H.P."/>
            <person name="Eisen J.A."/>
        </authorList>
    </citation>
    <scope>NUCLEOTIDE SEQUENCE [LARGE SCALE GENOMIC DNA]</scope>
    <source>
        <strain evidence="4">ATCC 49802 / DSM 20745 / S 6022</strain>
    </source>
</reference>
<proteinExistence type="predicted"/>
<dbReference type="InParanoid" id="D1C1E4"/>
<feature type="region of interest" description="Disordered" evidence="1">
    <location>
        <begin position="97"/>
        <end position="173"/>
    </location>
</feature>
<feature type="compositionally biased region" description="Polar residues" evidence="1">
    <location>
        <begin position="139"/>
        <end position="148"/>
    </location>
</feature>
<dbReference type="RefSeq" id="WP_012871108.1">
    <property type="nucleotide sequence ID" value="NC_013523.1"/>
</dbReference>
<accession>D1C1E4</accession>
<protein>
    <submittedName>
        <fullName evidence="3">Uncharacterized protein</fullName>
    </submittedName>
</protein>
<evidence type="ECO:0000313" key="3">
    <source>
        <dbReference type="EMBL" id="ACZ38061.1"/>
    </source>
</evidence>
<keyword evidence="2" id="KW-1133">Transmembrane helix</keyword>
<evidence type="ECO:0000256" key="1">
    <source>
        <dbReference type="SAM" id="MobiDB-lite"/>
    </source>
</evidence>
<sequence length="198" mass="21257">MWIVVPLILLMSWRTCRSLGQAISETAAWAAGYLGTAGVIVIANWGNIDIIRDRPDSPGSALAILGGFVGMGISRYLWKRRGGHLNRKPNRWLQAASRSVQAMRATPSANGKTPASARKPAPAKQPAATTTAPVAQAKSTTAKRSTAPRSGGAIESTARELGRNPNVRKAMSNRWVRGSVRAIGAMLEQPDPKKRPQR</sequence>
<reference evidence="3 4" key="2">
    <citation type="journal article" date="2010" name="Stand. Genomic Sci.">
        <title>Complete genome sequence of Desulfohalobium retbaense type strain (HR(100)).</title>
        <authorList>
            <person name="Spring S."/>
            <person name="Nolan M."/>
            <person name="Lapidus A."/>
            <person name="Glavina Del Rio T."/>
            <person name="Copeland A."/>
            <person name="Tice H."/>
            <person name="Cheng J.F."/>
            <person name="Lucas S."/>
            <person name="Land M."/>
            <person name="Chen F."/>
            <person name="Bruce D."/>
            <person name="Goodwin L."/>
            <person name="Pitluck S."/>
            <person name="Ivanova N."/>
            <person name="Mavromatis K."/>
            <person name="Mikhailova N."/>
            <person name="Pati A."/>
            <person name="Chen A."/>
            <person name="Palaniappan K."/>
            <person name="Hauser L."/>
            <person name="Chang Y.J."/>
            <person name="Jeffries C.D."/>
            <person name="Munk C."/>
            <person name="Kiss H."/>
            <person name="Chain P."/>
            <person name="Han C."/>
            <person name="Brettin T."/>
            <person name="Detter J.C."/>
            <person name="Schuler E."/>
            <person name="Goker M."/>
            <person name="Rohde M."/>
            <person name="Bristow J."/>
            <person name="Eisen J.A."/>
            <person name="Markowitz V."/>
            <person name="Hugenholtz P."/>
            <person name="Kyrpides N.C."/>
            <person name="Klenk H.P."/>
        </authorList>
    </citation>
    <scope>NUCLEOTIDE SEQUENCE [LARGE SCALE GENOMIC DNA]</scope>
    <source>
        <strain evidence="4">ATCC 49802 / DSM 20745 / S 6022</strain>
    </source>
</reference>
<dbReference type="EMBL" id="CP001823">
    <property type="protein sequence ID" value="ACZ38061.1"/>
    <property type="molecule type" value="Genomic_DNA"/>
</dbReference>
<dbReference type="Proteomes" id="UP000002027">
    <property type="component" value="Chromosome 1"/>
</dbReference>
<evidence type="ECO:0000313" key="4">
    <source>
        <dbReference type="Proteomes" id="UP000002027"/>
    </source>
</evidence>
<feature type="transmembrane region" description="Helical" evidence="2">
    <location>
        <begin position="28"/>
        <end position="48"/>
    </location>
</feature>
<gene>
    <name evidence="3" type="ordered locus">Sthe_0624</name>
</gene>
<feature type="transmembrane region" description="Helical" evidence="2">
    <location>
        <begin position="60"/>
        <end position="78"/>
    </location>
</feature>
<keyword evidence="4" id="KW-1185">Reference proteome</keyword>
<name>D1C1E4_SPHTD</name>
<dbReference type="AlphaFoldDB" id="D1C1E4"/>
<keyword evidence="2" id="KW-0472">Membrane</keyword>
<dbReference type="eggNOG" id="ENOG5030Q43">
    <property type="taxonomic scope" value="Bacteria"/>
</dbReference>